<evidence type="ECO:0000313" key="1">
    <source>
        <dbReference type="EMBL" id="KAF7575177.1"/>
    </source>
</evidence>
<dbReference type="AlphaFoldDB" id="A0A2W1DMS9"/>
<comment type="caution">
    <text evidence="1">The sequence shown here is derived from an EMBL/GenBank/DDBJ whole genome shotgun (WGS) entry which is preliminary data.</text>
</comment>
<dbReference type="GeneID" id="6341401"/>
<sequence length="71" mass="7872">MILEEQQRAEFYTYTKALAETYVLSQNQRAQDSSSSSGGTSHFLTCAIRPSGIFGFGDLTVLPGILNAYYR</sequence>
<reference evidence="1 2" key="1">
    <citation type="journal article" date="2018" name="BMC Genomics">
        <title>Comparative genomics of the wheat fungal pathogen Pyrenophora tritici-repentis reveals chromosomal variations and genome plasticity.</title>
        <authorList>
            <person name="Moolhuijzen P."/>
            <person name="See P.T."/>
            <person name="Hane J.K."/>
            <person name="Shi G."/>
            <person name="Liu Z."/>
            <person name="Oliver R.P."/>
            <person name="Moffat C.S."/>
        </authorList>
    </citation>
    <scope>NUCLEOTIDE SEQUENCE [LARGE SCALE GENOMIC DNA]</scope>
    <source>
        <strain evidence="1">M4</strain>
    </source>
</reference>
<gene>
    <name evidence="1" type="ORF">PtrM4_068010</name>
</gene>
<protein>
    <submittedName>
        <fullName evidence="1">Hydroxysteroid dehydrogenase</fullName>
    </submittedName>
</protein>
<dbReference type="Pfam" id="PF01073">
    <property type="entry name" value="3Beta_HSD"/>
    <property type="match status" value="1"/>
</dbReference>
<dbReference type="RefSeq" id="XP_001933509.2">
    <property type="nucleotide sequence ID" value="XM_001933474.2"/>
</dbReference>
<proteinExistence type="predicted"/>
<dbReference type="GO" id="GO:0016616">
    <property type="term" value="F:oxidoreductase activity, acting on the CH-OH group of donors, NAD or NADP as acceptor"/>
    <property type="evidence" value="ECO:0007669"/>
    <property type="project" value="InterPro"/>
</dbReference>
<dbReference type="EMBL" id="NQIK02000002">
    <property type="protein sequence ID" value="KAF7575177.1"/>
    <property type="molecule type" value="Genomic_DNA"/>
</dbReference>
<evidence type="ECO:0000313" key="2">
    <source>
        <dbReference type="Proteomes" id="UP000245464"/>
    </source>
</evidence>
<dbReference type="InterPro" id="IPR002225">
    <property type="entry name" value="3Beta_OHSteriod_DH/Estase"/>
</dbReference>
<dbReference type="GO" id="GO:0006694">
    <property type="term" value="P:steroid biosynthetic process"/>
    <property type="evidence" value="ECO:0007669"/>
    <property type="project" value="InterPro"/>
</dbReference>
<organism evidence="1 2">
    <name type="scientific">Pyrenophora tritici-repentis</name>
    <dbReference type="NCBI Taxonomy" id="45151"/>
    <lineage>
        <taxon>Eukaryota</taxon>
        <taxon>Fungi</taxon>
        <taxon>Dikarya</taxon>
        <taxon>Ascomycota</taxon>
        <taxon>Pezizomycotina</taxon>
        <taxon>Dothideomycetes</taxon>
        <taxon>Pleosporomycetidae</taxon>
        <taxon>Pleosporales</taxon>
        <taxon>Pleosporineae</taxon>
        <taxon>Pleosporaceae</taxon>
        <taxon>Pyrenophora</taxon>
    </lineage>
</organism>
<accession>A0A2W1DMS9</accession>
<dbReference type="Proteomes" id="UP000245464">
    <property type="component" value="Chromosome 2"/>
</dbReference>
<dbReference type="KEGG" id="ptrr:6341401"/>
<name>A0A2W1DMS9_9PLEO</name>